<keyword evidence="2" id="KW-0238">DNA-binding</keyword>
<dbReference type="PANTHER" id="PTHR44688">
    <property type="entry name" value="DNA-BINDING TRANSCRIPTIONAL ACTIVATOR DEVR_DOSR"/>
    <property type="match status" value="1"/>
</dbReference>
<dbReference type="AlphaFoldDB" id="A0A7X5ZGX2"/>
<sequence length="207" mass="22572">MGPGRDSPGGSPVSGLAEEVFAALPWPCVVWPRDGGPAVMANEAFRREFGSLLPTSLPDWFTTHLEPGNANDEFVIRIAERAPRRFRLTRQPLDLAPAAFDAAFLMPLPDDEPGSDEPTPNSFAMLRPDVSLTRRESQVLDGIMSGKLNKVIAAELNISHKTVELHRANLMAKLRVHNVVELARVVLEPPAVGRRDEAPAETEPVTG</sequence>
<name>A0A7X5ZGX2_9GAMM</name>
<dbReference type="Gene3D" id="1.10.10.10">
    <property type="entry name" value="Winged helix-like DNA-binding domain superfamily/Winged helix DNA-binding domain"/>
    <property type="match status" value="1"/>
</dbReference>
<dbReference type="PROSITE" id="PS00622">
    <property type="entry name" value="HTH_LUXR_1"/>
    <property type="match status" value="1"/>
</dbReference>
<dbReference type="PRINTS" id="PR00038">
    <property type="entry name" value="HTHLUXR"/>
</dbReference>
<dbReference type="GO" id="GO:0006355">
    <property type="term" value="P:regulation of DNA-templated transcription"/>
    <property type="evidence" value="ECO:0007669"/>
    <property type="project" value="InterPro"/>
</dbReference>
<dbReference type="SMART" id="SM00421">
    <property type="entry name" value="HTH_LUXR"/>
    <property type="match status" value="1"/>
</dbReference>
<keyword evidence="3" id="KW-0804">Transcription</keyword>
<evidence type="ECO:0000256" key="2">
    <source>
        <dbReference type="ARBA" id="ARBA00023125"/>
    </source>
</evidence>
<dbReference type="EMBL" id="JAARLZ010000001">
    <property type="protein sequence ID" value="NII05197.1"/>
    <property type="molecule type" value="Genomic_DNA"/>
</dbReference>
<evidence type="ECO:0000256" key="1">
    <source>
        <dbReference type="ARBA" id="ARBA00023015"/>
    </source>
</evidence>
<gene>
    <name evidence="5" type="ORF">HBF25_02215</name>
</gene>
<dbReference type="PROSITE" id="PS50043">
    <property type="entry name" value="HTH_LUXR_2"/>
    <property type="match status" value="1"/>
</dbReference>
<dbReference type="PANTHER" id="PTHR44688:SF16">
    <property type="entry name" value="DNA-BINDING TRANSCRIPTIONAL ACTIVATOR DEVR_DOSR"/>
    <property type="match status" value="1"/>
</dbReference>
<protein>
    <recommendedName>
        <fullName evidence="4">HTH luxR-type domain-containing protein</fullName>
    </recommendedName>
</protein>
<feature type="domain" description="HTH luxR-type" evidence="4">
    <location>
        <begin position="125"/>
        <end position="190"/>
    </location>
</feature>
<dbReference type="SUPFAM" id="SSF46894">
    <property type="entry name" value="C-terminal effector domain of the bipartite response regulators"/>
    <property type="match status" value="1"/>
</dbReference>
<keyword evidence="6" id="KW-1185">Reference proteome</keyword>
<organism evidence="5 6">
    <name type="scientific">Luteibacter anthropi</name>
    <dbReference type="NCBI Taxonomy" id="564369"/>
    <lineage>
        <taxon>Bacteria</taxon>
        <taxon>Pseudomonadati</taxon>
        <taxon>Pseudomonadota</taxon>
        <taxon>Gammaproteobacteria</taxon>
        <taxon>Lysobacterales</taxon>
        <taxon>Rhodanobacteraceae</taxon>
        <taxon>Luteibacter</taxon>
    </lineage>
</organism>
<evidence type="ECO:0000313" key="6">
    <source>
        <dbReference type="Proteomes" id="UP000490980"/>
    </source>
</evidence>
<proteinExistence type="predicted"/>
<dbReference type="InterPro" id="IPR016032">
    <property type="entry name" value="Sig_transdc_resp-reg_C-effctor"/>
</dbReference>
<dbReference type="Pfam" id="PF00196">
    <property type="entry name" value="GerE"/>
    <property type="match status" value="1"/>
</dbReference>
<dbReference type="GO" id="GO:0003677">
    <property type="term" value="F:DNA binding"/>
    <property type="evidence" value="ECO:0007669"/>
    <property type="project" value="UniProtKB-KW"/>
</dbReference>
<reference evidence="5 6" key="1">
    <citation type="submission" date="2020-03" db="EMBL/GenBank/DDBJ databases">
        <authorList>
            <person name="Lai Q."/>
        </authorList>
    </citation>
    <scope>NUCLEOTIDE SEQUENCE [LARGE SCALE GENOMIC DNA]</scope>
    <source>
        <strain evidence="5 6">CCUG 25036</strain>
    </source>
</reference>
<dbReference type="InterPro" id="IPR000792">
    <property type="entry name" value="Tscrpt_reg_LuxR_C"/>
</dbReference>
<comment type="caution">
    <text evidence="5">The sequence shown here is derived from an EMBL/GenBank/DDBJ whole genome shotgun (WGS) entry which is preliminary data.</text>
</comment>
<keyword evidence="1" id="KW-0805">Transcription regulation</keyword>
<dbReference type="RefSeq" id="WP_166946130.1">
    <property type="nucleotide sequence ID" value="NZ_JAARLZ010000001.1"/>
</dbReference>
<evidence type="ECO:0000259" key="4">
    <source>
        <dbReference type="PROSITE" id="PS50043"/>
    </source>
</evidence>
<dbReference type="CDD" id="cd06170">
    <property type="entry name" value="LuxR_C_like"/>
    <property type="match status" value="1"/>
</dbReference>
<evidence type="ECO:0000313" key="5">
    <source>
        <dbReference type="EMBL" id="NII05197.1"/>
    </source>
</evidence>
<dbReference type="InterPro" id="IPR036388">
    <property type="entry name" value="WH-like_DNA-bd_sf"/>
</dbReference>
<evidence type="ECO:0000256" key="3">
    <source>
        <dbReference type="ARBA" id="ARBA00023163"/>
    </source>
</evidence>
<accession>A0A7X5ZGX2</accession>
<dbReference type="Proteomes" id="UP000490980">
    <property type="component" value="Unassembled WGS sequence"/>
</dbReference>